<dbReference type="GO" id="GO:0006351">
    <property type="term" value="P:DNA-templated transcription"/>
    <property type="evidence" value="ECO:0007669"/>
    <property type="project" value="TreeGrafter"/>
</dbReference>
<comment type="similarity">
    <text evidence="1">Belongs to the LysR transcriptional regulatory family.</text>
</comment>
<dbReference type="Gene3D" id="1.10.10.10">
    <property type="entry name" value="Winged helix-like DNA-binding domain superfamily/Winged helix DNA-binding domain"/>
    <property type="match status" value="1"/>
</dbReference>
<dbReference type="OrthoDB" id="9813056at2"/>
<dbReference type="PRINTS" id="PR00039">
    <property type="entry name" value="HTHLYSR"/>
</dbReference>
<dbReference type="GO" id="GO:0043565">
    <property type="term" value="F:sequence-specific DNA binding"/>
    <property type="evidence" value="ECO:0007669"/>
    <property type="project" value="TreeGrafter"/>
</dbReference>
<keyword evidence="4" id="KW-0804">Transcription</keyword>
<dbReference type="PANTHER" id="PTHR30537">
    <property type="entry name" value="HTH-TYPE TRANSCRIPTIONAL REGULATOR"/>
    <property type="match status" value="1"/>
</dbReference>
<accession>A0A1I7ENH7</accession>
<organism evidence="6 7">
    <name type="scientific">Paraburkholderia aspalathi</name>
    <dbReference type="NCBI Taxonomy" id="1324617"/>
    <lineage>
        <taxon>Bacteria</taxon>
        <taxon>Pseudomonadati</taxon>
        <taxon>Pseudomonadota</taxon>
        <taxon>Betaproteobacteria</taxon>
        <taxon>Burkholderiales</taxon>
        <taxon>Burkholderiaceae</taxon>
        <taxon>Paraburkholderia</taxon>
    </lineage>
</organism>
<keyword evidence="2" id="KW-0805">Transcription regulation</keyword>
<dbReference type="InterPro" id="IPR036388">
    <property type="entry name" value="WH-like_DNA-bd_sf"/>
</dbReference>
<dbReference type="InterPro" id="IPR058163">
    <property type="entry name" value="LysR-type_TF_proteobact-type"/>
</dbReference>
<dbReference type="FunFam" id="1.10.10.10:FF:000001">
    <property type="entry name" value="LysR family transcriptional regulator"/>
    <property type="match status" value="1"/>
</dbReference>
<proteinExistence type="inferred from homology"/>
<dbReference type="Pfam" id="PF00126">
    <property type="entry name" value="HTH_1"/>
    <property type="match status" value="1"/>
</dbReference>
<dbReference type="EMBL" id="FPBH01000036">
    <property type="protein sequence ID" value="SFU25459.1"/>
    <property type="molecule type" value="Genomic_DNA"/>
</dbReference>
<dbReference type="SUPFAM" id="SSF46785">
    <property type="entry name" value="Winged helix' DNA-binding domain"/>
    <property type="match status" value="1"/>
</dbReference>
<reference evidence="6 7" key="1">
    <citation type="submission" date="2016-10" db="EMBL/GenBank/DDBJ databases">
        <authorList>
            <person name="de Groot N.N."/>
        </authorList>
    </citation>
    <scope>NUCLEOTIDE SEQUENCE [LARGE SCALE GENOMIC DNA]</scope>
    <source>
        <strain evidence="6 7">LMG 27731</strain>
    </source>
</reference>
<feature type="domain" description="HTH lysR-type" evidence="5">
    <location>
        <begin position="4"/>
        <end position="61"/>
    </location>
</feature>
<dbReference type="SUPFAM" id="SSF53850">
    <property type="entry name" value="Periplasmic binding protein-like II"/>
    <property type="match status" value="1"/>
</dbReference>
<dbReference type="InterPro" id="IPR005119">
    <property type="entry name" value="LysR_subst-bd"/>
</dbReference>
<dbReference type="RefSeq" id="WP_093645171.1">
    <property type="nucleotide sequence ID" value="NZ_CAJNBA010000001.1"/>
</dbReference>
<evidence type="ECO:0000313" key="6">
    <source>
        <dbReference type="EMBL" id="SFU25459.1"/>
    </source>
</evidence>
<evidence type="ECO:0000259" key="5">
    <source>
        <dbReference type="PROSITE" id="PS50931"/>
    </source>
</evidence>
<evidence type="ECO:0000256" key="3">
    <source>
        <dbReference type="ARBA" id="ARBA00023125"/>
    </source>
</evidence>
<gene>
    <name evidence="6" type="ORF">SAMN05192563_103673</name>
</gene>
<name>A0A1I7ENH7_9BURK</name>
<dbReference type="InterPro" id="IPR036390">
    <property type="entry name" value="WH_DNA-bd_sf"/>
</dbReference>
<dbReference type="PROSITE" id="PS50931">
    <property type="entry name" value="HTH_LYSR"/>
    <property type="match status" value="1"/>
</dbReference>
<dbReference type="AlphaFoldDB" id="A0A1I7ENH7"/>
<evidence type="ECO:0000313" key="7">
    <source>
        <dbReference type="Proteomes" id="UP000198844"/>
    </source>
</evidence>
<evidence type="ECO:0000256" key="4">
    <source>
        <dbReference type="ARBA" id="ARBA00023163"/>
    </source>
</evidence>
<dbReference type="GO" id="GO:0003700">
    <property type="term" value="F:DNA-binding transcription factor activity"/>
    <property type="evidence" value="ECO:0007669"/>
    <property type="project" value="InterPro"/>
</dbReference>
<keyword evidence="3 6" id="KW-0238">DNA-binding</keyword>
<sequence length="297" mass="32342">MNREDLADLLTFATIAEESSFTRAAARLGVSASALSHSIRLLEARLGVKLLNRTTRNVAPTAAGEKLLSRLRPAFIEIGAGLTTLADNRSRPAGRVRISVHRTAALMFVVPKLTQLRRDYPEVVVELSVDDSLANIVAAGFDMGIRNGELLAKDMVAVRIGADYRTAVVASPSYLKNNAAPLTPDDVAGHACLGYQRPSSKALHFWDFEREGRSVQVPVDPVFISNDSDILIHAALAGNGLAYVLKEQVQPHLKSGTLTQVLEGWSVTLAGSFLYYPDRRQLPVAVRVVIDSLRYRS</sequence>
<dbReference type="InterPro" id="IPR000847">
    <property type="entry name" value="LysR_HTH_N"/>
</dbReference>
<evidence type="ECO:0000256" key="2">
    <source>
        <dbReference type="ARBA" id="ARBA00023015"/>
    </source>
</evidence>
<dbReference type="CDD" id="cd08474">
    <property type="entry name" value="PBP2_CrgA_like_5"/>
    <property type="match status" value="1"/>
</dbReference>
<protein>
    <submittedName>
        <fullName evidence="6">DNA-binding transcriptional regulator, LysR family</fullName>
    </submittedName>
</protein>
<dbReference type="PANTHER" id="PTHR30537:SF1">
    <property type="entry name" value="HTH-TYPE TRANSCRIPTIONAL REGULATOR PGRR"/>
    <property type="match status" value="1"/>
</dbReference>
<dbReference type="Pfam" id="PF03466">
    <property type="entry name" value="LysR_substrate"/>
    <property type="match status" value="1"/>
</dbReference>
<evidence type="ECO:0000256" key="1">
    <source>
        <dbReference type="ARBA" id="ARBA00009437"/>
    </source>
</evidence>
<dbReference type="GeneID" id="77193906"/>
<dbReference type="Proteomes" id="UP000198844">
    <property type="component" value="Unassembled WGS sequence"/>
</dbReference>
<dbReference type="Gene3D" id="3.40.190.290">
    <property type="match status" value="1"/>
</dbReference>